<keyword evidence="1" id="KW-0677">Repeat</keyword>
<evidence type="ECO:0000313" key="4">
    <source>
        <dbReference type="EMBL" id="CAD8465327.1"/>
    </source>
</evidence>
<feature type="domain" description="Calponin-homology (CH)" evidence="3">
    <location>
        <begin position="144"/>
        <end position="253"/>
    </location>
</feature>
<dbReference type="PROSITE" id="PS50021">
    <property type="entry name" value="CH"/>
    <property type="match status" value="2"/>
</dbReference>
<keyword evidence="2" id="KW-0009">Actin-binding</keyword>
<sequence>MNPDVSGSVENLYAGYITQVLKLEGYRSINEVILPKNRNMLIALVAELIIRSPRTPNATKGPIQKVVKESKGENVDTQKVLKDLLEFCEKKEMITPFLPPAGLCHTGEKSATAFWKAFLNALLVYTTKATPKRFSAELTKIDLEQEQRMMQDWAQSIYSGFSIKKIVQKGTDGIELMKLVDGMKAKESLLDKSKLHMSATAPIAKRSNCLYFLSICAEAPFGISVSDLKAEDVADGKRGTVLKLLWRLMESHLFLCLSEVYMQINKIKEEKVAKRLSLETFNKTTLITWSNSIIEEAQKDFGLPEYVVETLDLEAKLSIKSFADNHLSDSVYLMALLWSIDPRIVRWENIRKPNGDMKIKIENAKYVMSIAFKLGGSVFVTASDIAMGRAHKIRFFIGSILALAGAT</sequence>
<dbReference type="InterPro" id="IPR001715">
    <property type="entry name" value="CH_dom"/>
</dbReference>
<dbReference type="InterPro" id="IPR039959">
    <property type="entry name" value="Fimbrin/Plastin"/>
</dbReference>
<reference evidence="4" key="1">
    <citation type="submission" date="2021-01" db="EMBL/GenBank/DDBJ databases">
        <authorList>
            <person name="Corre E."/>
            <person name="Pelletier E."/>
            <person name="Niang G."/>
            <person name="Scheremetjew M."/>
            <person name="Finn R."/>
            <person name="Kale V."/>
            <person name="Holt S."/>
            <person name="Cochrane G."/>
            <person name="Meng A."/>
            <person name="Brown T."/>
            <person name="Cohen L."/>
        </authorList>
    </citation>
    <scope>NUCLEOTIDE SEQUENCE</scope>
    <source>
        <strain evidence="4">CCMP2058</strain>
    </source>
</reference>
<gene>
    <name evidence="4" type="ORF">LAMO00422_LOCUS24295</name>
</gene>
<evidence type="ECO:0000256" key="1">
    <source>
        <dbReference type="ARBA" id="ARBA00022737"/>
    </source>
</evidence>
<dbReference type="GO" id="GO:0032432">
    <property type="term" value="C:actin filament bundle"/>
    <property type="evidence" value="ECO:0007669"/>
    <property type="project" value="TreeGrafter"/>
</dbReference>
<dbReference type="GO" id="GO:0051017">
    <property type="term" value="P:actin filament bundle assembly"/>
    <property type="evidence" value="ECO:0007669"/>
    <property type="project" value="InterPro"/>
</dbReference>
<dbReference type="EMBL" id="HBEM01035520">
    <property type="protein sequence ID" value="CAD8465327.1"/>
    <property type="molecule type" value="Transcribed_RNA"/>
</dbReference>
<evidence type="ECO:0000256" key="2">
    <source>
        <dbReference type="ARBA" id="ARBA00023203"/>
    </source>
</evidence>
<dbReference type="PANTHER" id="PTHR19961">
    <property type="entry name" value="FIMBRIN/PLASTIN"/>
    <property type="match status" value="1"/>
</dbReference>
<proteinExistence type="predicted"/>
<dbReference type="AlphaFoldDB" id="A0A7S0H7V3"/>
<dbReference type="InterPro" id="IPR036872">
    <property type="entry name" value="CH_dom_sf"/>
</dbReference>
<name>A0A7S0H7V3_9EUKA</name>
<dbReference type="SMART" id="SM00033">
    <property type="entry name" value="CH"/>
    <property type="match status" value="2"/>
</dbReference>
<organism evidence="4">
    <name type="scientific">Amorphochlora amoebiformis</name>
    <dbReference type="NCBI Taxonomy" id="1561963"/>
    <lineage>
        <taxon>Eukaryota</taxon>
        <taxon>Sar</taxon>
        <taxon>Rhizaria</taxon>
        <taxon>Cercozoa</taxon>
        <taxon>Chlorarachniophyceae</taxon>
        <taxon>Amorphochlora</taxon>
    </lineage>
</organism>
<dbReference type="GO" id="GO:0051015">
    <property type="term" value="F:actin filament binding"/>
    <property type="evidence" value="ECO:0007669"/>
    <property type="project" value="InterPro"/>
</dbReference>
<dbReference type="SUPFAM" id="SSF47576">
    <property type="entry name" value="Calponin-homology domain, CH-domain"/>
    <property type="match status" value="1"/>
</dbReference>
<dbReference type="Gene3D" id="1.10.418.10">
    <property type="entry name" value="Calponin-like domain"/>
    <property type="match status" value="2"/>
</dbReference>
<dbReference type="GO" id="GO:0005884">
    <property type="term" value="C:actin filament"/>
    <property type="evidence" value="ECO:0007669"/>
    <property type="project" value="TreeGrafter"/>
</dbReference>
<dbReference type="PANTHER" id="PTHR19961:SF18">
    <property type="entry name" value="FI19014P1"/>
    <property type="match status" value="1"/>
</dbReference>
<dbReference type="Pfam" id="PF00307">
    <property type="entry name" value="CH"/>
    <property type="match status" value="2"/>
</dbReference>
<dbReference type="GO" id="GO:0005737">
    <property type="term" value="C:cytoplasm"/>
    <property type="evidence" value="ECO:0007669"/>
    <property type="project" value="TreeGrafter"/>
</dbReference>
<dbReference type="GO" id="GO:0051639">
    <property type="term" value="P:actin filament network formation"/>
    <property type="evidence" value="ECO:0007669"/>
    <property type="project" value="TreeGrafter"/>
</dbReference>
<accession>A0A7S0H7V3</accession>
<protein>
    <recommendedName>
        <fullName evidence="3">Calponin-homology (CH) domain-containing protein</fullName>
    </recommendedName>
</protein>
<evidence type="ECO:0000259" key="3">
    <source>
        <dbReference type="PROSITE" id="PS50021"/>
    </source>
</evidence>
<feature type="domain" description="Calponin-homology (CH)" evidence="3">
    <location>
        <begin position="280"/>
        <end position="407"/>
    </location>
</feature>